<protein>
    <submittedName>
        <fullName evidence="2">Os11g0211400 protein</fullName>
    </submittedName>
</protein>
<evidence type="ECO:0000313" key="3">
    <source>
        <dbReference type="Proteomes" id="UP000000763"/>
    </source>
</evidence>
<dbReference type="Gramene" id="Os11t0211400-01">
    <property type="protein sequence ID" value="Os11t0211400-01"/>
    <property type="gene ID" value="Os11g0211400"/>
</dbReference>
<organism evidence="2 3">
    <name type="scientific">Oryza sativa subsp. japonica</name>
    <name type="common">Rice</name>
    <dbReference type="NCBI Taxonomy" id="39947"/>
    <lineage>
        <taxon>Eukaryota</taxon>
        <taxon>Viridiplantae</taxon>
        <taxon>Streptophyta</taxon>
        <taxon>Embryophyta</taxon>
        <taxon>Tracheophyta</taxon>
        <taxon>Spermatophyta</taxon>
        <taxon>Magnoliopsida</taxon>
        <taxon>Liliopsida</taxon>
        <taxon>Poales</taxon>
        <taxon>Poaceae</taxon>
        <taxon>BOP clade</taxon>
        <taxon>Oryzoideae</taxon>
        <taxon>Oryzeae</taxon>
        <taxon>Oryzinae</taxon>
        <taxon>Oryza</taxon>
        <taxon>Oryza sativa</taxon>
    </lineage>
</organism>
<dbReference type="Proteomes" id="UP000000763">
    <property type="component" value="Chromosome 11"/>
</dbReference>
<dbReference type="KEGG" id="dosa:Os11g0211400"/>
<name>A0A0P0Y058_ORYSJ</name>
<reference evidence="3" key="2">
    <citation type="journal article" date="2008" name="Nucleic Acids Res.">
        <title>The rice annotation project database (RAP-DB): 2008 update.</title>
        <authorList>
            <consortium name="The rice annotation project (RAP)"/>
        </authorList>
    </citation>
    <scope>GENOME REANNOTATION</scope>
    <source>
        <strain evidence="3">cv. Nipponbare</strain>
    </source>
</reference>
<keyword evidence="1" id="KW-0732">Signal</keyword>
<reference evidence="2 3" key="1">
    <citation type="journal article" date="2005" name="Nature">
        <title>The map-based sequence of the rice genome.</title>
        <authorList>
            <consortium name="International rice genome sequencing project (IRGSP)"/>
            <person name="Matsumoto T."/>
            <person name="Wu J."/>
            <person name="Kanamori H."/>
            <person name="Katayose Y."/>
            <person name="Fujisawa M."/>
            <person name="Namiki N."/>
            <person name="Mizuno H."/>
            <person name="Yamamoto K."/>
            <person name="Antonio B.A."/>
            <person name="Baba T."/>
            <person name="Sakata K."/>
            <person name="Nagamura Y."/>
            <person name="Aoki H."/>
            <person name="Arikawa K."/>
            <person name="Arita K."/>
            <person name="Bito T."/>
            <person name="Chiden Y."/>
            <person name="Fujitsuka N."/>
            <person name="Fukunaka R."/>
            <person name="Hamada M."/>
            <person name="Harada C."/>
            <person name="Hayashi A."/>
            <person name="Hijishita S."/>
            <person name="Honda M."/>
            <person name="Hosokawa S."/>
            <person name="Ichikawa Y."/>
            <person name="Idonuma A."/>
            <person name="Iijima M."/>
            <person name="Ikeda M."/>
            <person name="Ikeno M."/>
            <person name="Ito K."/>
            <person name="Ito S."/>
            <person name="Ito T."/>
            <person name="Ito Y."/>
            <person name="Ito Y."/>
            <person name="Iwabuchi A."/>
            <person name="Kamiya K."/>
            <person name="Karasawa W."/>
            <person name="Kurita K."/>
            <person name="Katagiri S."/>
            <person name="Kikuta A."/>
            <person name="Kobayashi H."/>
            <person name="Kobayashi N."/>
            <person name="Machita K."/>
            <person name="Maehara T."/>
            <person name="Masukawa M."/>
            <person name="Mizubayashi T."/>
            <person name="Mukai Y."/>
            <person name="Nagasaki H."/>
            <person name="Nagata Y."/>
            <person name="Naito S."/>
            <person name="Nakashima M."/>
            <person name="Nakama Y."/>
            <person name="Nakamichi Y."/>
            <person name="Nakamura M."/>
            <person name="Meguro A."/>
            <person name="Negishi M."/>
            <person name="Ohta I."/>
            <person name="Ohta T."/>
            <person name="Okamoto M."/>
            <person name="Ono N."/>
            <person name="Saji S."/>
            <person name="Sakaguchi M."/>
            <person name="Sakai K."/>
            <person name="Shibata M."/>
            <person name="Shimokawa T."/>
            <person name="Song J."/>
            <person name="Takazaki Y."/>
            <person name="Terasawa K."/>
            <person name="Tsugane M."/>
            <person name="Tsuji K."/>
            <person name="Ueda S."/>
            <person name="Waki K."/>
            <person name="Yamagata H."/>
            <person name="Yamamoto M."/>
            <person name="Yamamoto S."/>
            <person name="Yamane H."/>
            <person name="Yoshiki S."/>
            <person name="Yoshihara R."/>
            <person name="Yukawa K."/>
            <person name="Zhong H."/>
            <person name="Yano M."/>
            <person name="Yuan Q."/>
            <person name="Ouyang S."/>
            <person name="Liu J."/>
            <person name="Jones K.M."/>
            <person name="Gansberger K."/>
            <person name="Moffat K."/>
            <person name="Hill J."/>
            <person name="Bera J."/>
            <person name="Fadrosh D."/>
            <person name="Jin S."/>
            <person name="Johri S."/>
            <person name="Kim M."/>
            <person name="Overton L."/>
            <person name="Reardon M."/>
            <person name="Tsitrin T."/>
            <person name="Vuong H."/>
            <person name="Weaver B."/>
            <person name="Ciecko A."/>
            <person name="Tallon L."/>
            <person name="Jackson J."/>
            <person name="Pai G."/>
            <person name="Aken S.V."/>
            <person name="Utterback T."/>
            <person name="Reidmuller S."/>
            <person name="Feldblyum T."/>
            <person name="Hsiao J."/>
            <person name="Zismann V."/>
            <person name="Iobst S."/>
            <person name="de Vazeille A.R."/>
            <person name="Buell C.R."/>
            <person name="Ying K."/>
            <person name="Li Y."/>
            <person name="Lu T."/>
            <person name="Huang Y."/>
            <person name="Zhao Q."/>
            <person name="Feng Q."/>
            <person name="Zhang L."/>
            <person name="Zhu J."/>
            <person name="Weng Q."/>
            <person name="Mu J."/>
            <person name="Lu Y."/>
            <person name="Fan D."/>
            <person name="Liu Y."/>
            <person name="Guan J."/>
            <person name="Zhang Y."/>
            <person name="Yu S."/>
            <person name="Liu X."/>
            <person name="Zhang Y."/>
            <person name="Hong G."/>
            <person name="Han B."/>
            <person name="Choisne N."/>
            <person name="Demange N."/>
            <person name="Orjeda G."/>
            <person name="Samain S."/>
            <person name="Cattolico L."/>
            <person name="Pelletier E."/>
            <person name="Couloux A."/>
            <person name="Segurens B."/>
            <person name="Wincker P."/>
            <person name="D'Hont A."/>
            <person name="Scarpelli C."/>
            <person name="Weissenbach J."/>
            <person name="Salanoubat M."/>
            <person name="Quetier F."/>
            <person name="Yu Y."/>
            <person name="Kim H.R."/>
            <person name="Rambo T."/>
            <person name="Currie J."/>
            <person name="Collura K."/>
            <person name="Luo M."/>
            <person name="Yang T."/>
            <person name="Ammiraju J.S.S."/>
            <person name="Engler F."/>
            <person name="Soderlund C."/>
            <person name="Wing R.A."/>
            <person name="Palmer L.E."/>
            <person name="de la Bastide M."/>
            <person name="Spiegel L."/>
            <person name="Nascimento L."/>
            <person name="Zutavern T."/>
            <person name="O'Shaughnessy A."/>
            <person name="Dike S."/>
            <person name="Dedhia N."/>
            <person name="Preston R."/>
            <person name="Balija V."/>
            <person name="McCombie W.R."/>
            <person name="Chow T."/>
            <person name="Chen H."/>
            <person name="Chung M."/>
            <person name="Chen C."/>
            <person name="Shaw J."/>
            <person name="Wu H."/>
            <person name="Hsiao K."/>
            <person name="Chao Y."/>
            <person name="Chu M."/>
            <person name="Cheng C."/>
            <person name="Hour A."/>
            <person name="Lee P."/>
            <person name="Lin S."/>
            <person name="Lin Y."/>
            <person name="Liou J."/>
            <person name="Liu S."/>
            <person name="Hsing Y."/>
            <person name="Raghuvanshi S."/>
            <person name="Mohanty A."/>
            <person name="Bharti A.K."/>
            <person name="Gaur A."/>
            <person name="Gupta V."/>
            <person name="Kumar D."/>
            <person name="Ravi V."/>
            <person name="Vij S."/>
            <person name="Kapur A."/>
            <person name="Khurana P."/>
            <person name="Khurana P."/>
            <person name="Khurana J.P."/>
            <person name="Tyagi A.K."/>
            <person name="Gaikwad K."/>
            <person name="Singh A."/>
            <person name="Dalal V."/>
            <person name="Srivastava S."/>
            <person name="Dixit A."/>
            <person name="Pal A.K."/>
            <person name="Ghazi I.A."/>
            <person name="Yadav M."/>
            <person name="Pandit A."/>
            <person name="Bhargava A."/>
            <person name="Sureshbabu K."/>
            <person name="Batra K."/>
            <person name="Sharma T.R."/>
            <person name="Mohapatra T."/>
            <person name="Singh N.K."/>
            <person name="Messing J."/>
            <person name="Nelson A.B."/>
            <person name="Fuks G."/>
            <person name="Kavchok S."/>
            <person name="Keizer G."/>
            <person name="Linton E."/>
            <person name="Llaca V."/>
            <person name="Song R."/>
            <person name="Tanyolac B."/>
            <person name="Young S."/>
            <person name="Ho-Il K."/>
            <person name="Hahn J.H."/>
            <person name="Sangsakoo G."/>
            <person name="Vanavichit A."/>
            <person name="de Mattos Luiz.A.T."/>
            <person name="Zimmer P.D."/>
            <person name="Malone G."/>
            <person name="Dellagostin O."/>
            <person name="de Oliveira A.C."/>
            <person name="Bevan M."/>
            <person name="Bancroft I."/>
            <person name="Minx P."/>
            <person name="Cordum H."/>
            <person name="Wilson R."/>
            <person name="Cheng Z."/>
            <person name="Jin W."/>
            <person name="Jiang J."/>
            <person name="Leong S.A."/>
            <person name="Iwama H."/>
            <person name="Gojobori T."/>
            <person name="Itoh T."/>
            <person name="Niimura Y."/>
            <person name="Fujii Y."/>
            <person name="Habara T."/>
            <person name="Sakai H."/>
            <person name="Sato Y."/>
            <person name="Wilson G."/>
            <person name="Kumar K."/>
            <person name="McCouch S."/>
            <person name="Juretic N."/>
            <person name="Hoen D."/>
            <person name="Wright S."/>
            <person name="Bruskiewich R."/>
            <person name="Bureau T."/>
            <person name="Miyao A."/>
            <person name="Hirochika H."/>
            <person name="Nishikawa T."/>
            <person name="Kadowaki K."/>
            <person name="Sugiura M."/>
            <person name="Burr B."/>
            <person name="Sasaki T."/>
        </authorList>
    </citation>
    <scope>NUCLEOTIDE SEQUENCE [LARGE SCALE GENOMIC DNA]</scope>
    <source>
        <strain evidence="3">cv. Nipponbare</strain>
    </source>
</reference>
<feature type="chain" id="PRO_5024363767" evidence="1">
    <location>
        <begin position="19"/>
        <end position="114"/>
    </location>
</feature>
<feature type="signal peptide" evidence="1">
    <location>
        <begin position="1"/>
        <end position="18"/>
    </location>
</feature>
<evidence type="ECO:0000313" key="2">
    <source>
        <dbReference type="EMBL" id="BAF27852.1"/>
    </source>
</evidence>
<dbReference type="AlphaFoldDB" id="A0A0P0Y058"/>
<dbReference type="EMBL" id="AP008217">
    <property type="protein sequence ID" value="BAF27852.1"/>
    <property type="molecule type" value="Genomic_DNA"/>
</dbReference>
<evidence type="ECO:0000256" key="1">
    <source>
        <dbReference type="SAM" id="SignalP"/>
    </source>
</evidence>
<sequence>MMPSLLTIVHFLALGGHGVSCSLGQLEISNSQRLGNINSLTLSSSQEYIVFHTSRLGMPSMVNFFSRGNGPGPPQKSSSIFTTLFILSRHNSSRLGNWPSGGSLTHLGICAMVI</sequence>
<proteinExistence type="predicted"/>
<gene>
    <name evidence="2" type="ordered locus">Os11g0211400</name>
</gene>
<accession>A0A0P0Y058</accession>